<dbReference type="PANTHER" id="PTHR47151">
    <property type="entry name" value="LEU/ILE/VAL-BINDING ABC TRANSPORTER SUBUNIT"/>
    <property type="match status" value="1"/>
</dbReference>
<gene>
    <name evidence="6" type="ORF">AWB64_04177</name>
</gene>
<evidence type="ECO:0000259" key="5">
    <source>
        <dbReference type="Pfam" id="PF13458"/>
    </source>
</evidence>
<reference evidence="6 7" key="1">
    <citation type="submission" date="2016-01" db="EMBL/GenBank/DDBJ databases">
        <authorList>
            <person name="Oliw E.H."/>
        </authorList>
    </citation>
    <scope>NUCLEOTIDE SEQUENCE [LARGE SCALE GENOMIC DNA]</scope>
    <source>
        <strain evidence="6">LMG 22029</strain>
    </source>
</reference>
<dbReference type="PANTHER" id="PTHR47151:SF2">
    <property type="entry name" value="AMINO ACID BINDING PROTEIN"/>
    <property type="match status" value="1"/>
</dbReference>
<evidence type="ECO:0000313" key="7">
    <source>
        <dbReference type="Proteomes" id="UP000054893"/>
    </source>
</evidence>
<evidence type="ECO:0000313" key="6">
    <source>
        <dbReference type="EMBL" id="SAL39678.1"/>
    </source>
</evidence>
<dbReference type="GO" id="GO:0006865">
    <property type="term" value="P:amino acid transport"/>
    <property type="evidence" value="ECO:0007669"/>
    <property type="project" value="UniProtKB-KW"/>
</dbReference>
<evidence type="ECO:0000256" key="3">
    <source>
        <dbReference type="ARBA" id="ARBA00022729"/>
    </source>
</evidence>
<keyword evidence="2" id="KW-0813">Transport</keyword>
<dbReference type="InterPro" id="IPR028081">
    <property type="entry name" value="Leu-bd"/>
</dbReference>
<feature type="domain" description="Leucine-binding protein" evidence="5">
    <location>
        <begin position="52"/>
        <end position="377"/>
    </location>
</feature>
<dbReference type="InterPro" id="IPR000709">
    <property type="entry name" value="Leu_Ile_Val-bd"/>
</dbReference>
<accession>A0A158H5R3</accession>
<dbReference type="EMBL" id="FCOC02000014">
    <property type="protein sequence ID" value="SAL39678.1"/>
    <property type="molecule type" value="Genomic_DNA"/>
</dbReference>
<evidence type="ECO:0000256" key="4">
    <source>
        <dbReference type="ARBA" id="ARBA00022970"/>
    </source>
</evidence>
<evidence type="ECO:0000256" key="1">
    <source>
        <dbReference type="ARBA" id="ARBA00010062"/>
    </source>
</evidence>
<dbReference type="Pfam" id="PF13458">
    <property type="entry name" value="Peripla_BP_6"/>
    <property type="match status" value="1"/>
</dbReference>
<keyword evidence="3" id="KW-0732">Signal</keyword>
<dbReference type="Proteomes" id="UP000054893">
    <property type="component" value="Unassembled WGS sequence"/>
</dbReference>
<dbReference type="CDD" id="cd06342">
    <property type="entry name" value="PBP1_ABC_LIVBP-like"/>
    <property type="match status" value="1"/>
</dbReference>
<sequence>MHCRSALFMEIQVTMSCRFRWLPWRSYHSPRALFPIALVVASLSAARADNVVVIGYAGALTGPQAHLGKDIEQGIRLAIDEINASHPVIAGTPTGFKLDAQDDAGDPRIATLIAQRFIDNGVNAIVGHQSSGTSIAVARLYAAANIAEITPSATNPQFTRLGYRTTFRVLANDNFLGTVMSRYVIDTMHARRVAVIDDRTAYGQGVADVFVDATRSAGGTIVAREYTSDKAVDFNASLTLFKQKRPDAIFFGGVDAQAGPMLRQMKRLGVTAPLLGGDGMCTRELPRLAGEAFAGNLYCADGGLSLSSMPGGLAFEKKFHAKFREHVQLYAPYAYDATMAVYHAVVQAQSAESGKIVDALRNVDFQGVTGQISFDDAGDLRVPAATISTFKDRKKVTLREIRR</sequence>
<dbReference type="AlphaFoldDB" id="A0A158H5R3"/>
<protein>
    <submittedName>
        <fullName evidence="6">Extracellular ligand-binding receptor</fullName>
    </submittedName>
</protein>
<dbReference type="InterPro" id="IPR028082">
    <property type="entry name" value="Peripla_BP_I"/>
</dbReference>
<dbReference type="SUPFAM" id="SSF53822">
    <property type="entry name" value="Periplasmic binding protein-like I"/>
    <property type="match status" value="1"/>
</dbReference>
<keyword evidence="4" id="KW-0029">Amino-acid transport</keyword>
<proteinExistence type="inferred from homology"/>
<dbReference type="Gene3D" id="3.40.50.2300">
    <property type="match status" value="2"/>
</dbReference>
<name>A0A158H5R3_CABSO</name>
<evidence type="ECO:0000256" key="2">
    <source>
        <dbReference type="ARBA" id="ARBA00022448"/>
    </source>
</evidence>
<comment type="similarity">
    <text evidence="1">Belongs to the leucine-binding protein family.</text>
</comment>
<dbReference type="PRINTS" id="PR00337">
    <property type="entry name" value="LEUILEVALBP"/>
</dbReference>
<organism evidence="6 7">
    <name type="scientific">Caballeronia sordidicola</name>
    <name type="common">Burkholderia sordidicola</name>
    <dbReference type="NCBI Taxonomy" id="196367"/>
    <lineage>
        <taxon>Bacteria</taxon>
        <taxon>Pseudomonadati</taxon>
        <taxon>Pseudomonadota</taxon>
        <taxon>Betaproteobacteria</taxon>
        <taxon>Burkholderiales</taxon>
        <taxon>Burkholderiaceae</taxon>
        <taxon>Caballeronia</taxon>
    </lineage>
</organism>
<keyword evidence="6" id="KW-0675">Receptor</keyword>